<dbReference type="AlphaFoldDB" id="A0A067T4F5"/>
<organism evidence="2 3">
    <name type="scientific">Galerina marginata (strain CBS 339.88)</name>
    <dbReference type="NCBI Taxonomy" id="685588"/>
    <lineage>
        <taxon>Eukaryota</taxon>
        <taxon>Fungi</taxon>
        <taxon>Dikarya</taxon>
        <taxon>Basidiomycota</taxon>
        <taxon>Agaricomycotina</taxon>
        <taxon>Agaricomycetes</taxon>
        <taxon>Agaricomycetidae</taxon>
        <taxon>Agaricales</taxon>
        <taxon>Agaricineae</taxon>
        <taxon>Strophariaceae</taxon>
        <taxon>Galerina</taxon>
    </lineage>
</organism>
<evidence type="ECO:0000313" key="3">
    <source>
        <dbReference type="Proteomes" id="UP000027222"/>
    </source>
</evidence>
<proteinExistence type="predicted"/>
<accession>A0A067T4F5</accession>
<feature type="compositionally biased region" description="Polar residues" evidence="1">
    <location>
        <begin position="152"/>
        <end position="171"/>
    </location>
</feature>
<feature type="region of interest" description="Disordered" evidence="1">
    <location>
        <begin position="55"/>
        <end position="86"/>
    </location>
</feature>
<keyword evidence="3" id="KW-1185">Reference proteome</keyword>
<dbReference type="EMBL" id="KL142384">
    <property type="protein sequence ID" value="KDR73898.1"/>
    <property type="molecule type" value="Genomic_DNA"/>
</dbReference>
<feature type="region of interest" description="Disordered" evidence="1">
    <location>
        <begin position="145"/>
        <end position="180"/>
    </location>
</feature>
<name>A0A067T4F5_GALM3</name>
<dbReference type="PROSITE" id="PS51257">
    <property type="entry name" value="PROKAR_LIPOPROTEIN"/>
    <property type="match status" value="1"/>
</dbReference>
<protein>
    <submittedName>
        <fullName evidence="2">Uncharacterized protein</fullName>
    </submittedName>
</protein>
<gene>
    <name evidence="2" type="ORF">GALMADRAFT_141668</name>
</gene>
<evidence type="ECO:0000256" key="1">
    <source>
        <dbReference type="SAM" id="MobiDB-lite"/>
    </source>
</evidence>
<evidence type="ECO:0000313" key="2">
    <source>
        <dbReference type="EMBL" id="KDR73898.1"/>
    </source>
</evidence>
<feature type="compositionally biased region" description="Polar residues" evidence="1">
    <location>
        <begin position="58"/>
        <end position="81"/>
    </location>
</feature>
<sequence>MKGAAAVLLASATTTSRTPAAVPLLVLLGCKDAAREAERQHVLVEVRAAARARHSTHRLCSTRTPRQGRSTAANTGTTSRPSCRRSGCRLPVGCAGDAGRRASTSHQHFHRVVLVLAIELRTAKEERGRTTVFVSSFQSPFDEAVATPPTHPYQTPNTVDSVTPPTANPTPFDSFPPRTKRRGNAGTDAIATAAASGCCRRRVHPSIHQPRSHGQQATPFITIVHRTSVAGHHSLSLPESPALPPCSSVVYLSTRTK</sequence>
<reference evidence="3" key="1">
    <citation type="journal article" date="2014" name="Proc. Natl. Acad. Sci. U.S.A.">
        <title>Extensive sampling of basidiomycete genomes demonstrates inadequacy of the white-rot/brown-rot paradigm for wood decay fungi.</title>
        <authorList>
            <person name="Riley R."/>
            <person name="Salamov A.A."/>
            <person name="Brown D.W."/>
            <person name="Nagy L.G."/>
            <person name="Floudas D."/>
            <person name="Held B.W."/>
            <person name="Levasseur A."/>
            <person name="Lombard V."/>
            <person name="Morin E."/>
            <person name="Otillar R."/>
            <person name="Lindquist E.A."/>
            <person name="Sun H."/>
            <person name="LaButti K.M."/>
            <person name="Schmutz J."/>
            <person name="Jabbour D."/>
            <person name="Luo H."/>
            <person name="Baker S.E."/>
            <person name="Pisabarro A.G."/>
            <person name="Walton J.D."/>
            <person name="Blanchette R.A."/>
            <person name="Henrissat B."/>
            <person name="Martin F."/>
            <person name="Cullen D."/>
            <person name="Hibbett D.S."/>
            <person name="Grigoriev I.V."/>
        </authorList>
    </citation>
    <scope>NUCLEOTIDE SEQUENCE [LARGE SCALE GENOMIC DNA]</scope>
    <source>
        <strain evidence="3">CBS 339.88</strain>
    </source>
</reference>
<dbReference type="Proteomes" id="UP000027222">
    <property type="component" value="Unassembled WGS sequence"/>
</dbReference>
<dbReference type="HOGENOM" id="CLU_1081991_0_0_1"/>